<dbReference type="Proteomes" id="UP001163046">
    <property type="component" value="Unassembled WGS sequence"/>
</dbReference>
<reference evidence="3" key="1">
    <citation type="submission" date="2023-01" db="EMBL/GenBank/DDBJ databases">
        <title>Genome assembly of the deep-sea coral Lophelia pertusa.</title>
        <authorList>
            <person name="Herrera S."/>
            <person name="Cordes E."/>
        </authorList>
    </citation>
    <scope>NUCLEOTIDE SEQUENCE</scope>
    <source>
        <strain evidence="3">USNM1676648</strain>
        <tissue evidence="3">Polyp</tissue>
    </source>
</reference>
<evidence type="ECO:0000256" key="1">
    <source>
        <dbReference type="SAM" id="MobiDB-lite"/>
    </source>
</evidence>
<gene>
    <name evidence="3" type="ORF">OS493_029802</name>
</gene>
<protein>
    <submittedName>
        <fullName evidence="3">Uncharacterized protein</fullName>
    </submittedName>
</protein>
<name>A0A9X0CPN7_9CNID</name>
<evidence type="ECO:0000313" key="3">
    <source>
        <dbReference type="EMBL" id="KAJ7370811.1"/>
    </source>
</evidence>
<keyword evidence="2" id="KW-0812">Transmembrane</keyword>
<keyword evidence="2" id="KW-1133">Transmembrane helix</keyword>
<keyword evidence="2" id="KW-0472">Membrane</keyword>
<sequence>MTTANLISQQSRVDFTPEANRAGNEKGEVGKGVNVAAVVVPVVLCILIAALLLAGFFYWKRRKFEKELNIKPVIYQRATKELPTGVENVCGDDREVLVWQEA</sequence>
<accession>A0A9X0CPN7</accession>
<comment type="caution">
    <text evidence="3">The sequence shown here is derived from an EMBL/GenBank/DDBJ whole genome shotgun (WGS) entry which is preliminary data.</text>
</comment>
<proteinExistence type="predicted"/>
<evidence type="ECO:0000256" key="2">
    <source>
        <dbReference type="SAM" id="Phobius"/>
    </source>
</evidence>
<evidence type="ECO:0000313" key="4">
    <source>
        <dbReference type="Proteomes" id="UP001163046"/>
    </source>
</evidence>
<organism evidence="3 4">
    <name type="scientific">Desmophyllum pertusum</name>
    <dbReference type="NCBI Taxonomy" id="174260"/>
    <lineage>
        <taxon>Eukaryota</taxon>
        <taxon>Metazoa</taxon>
        <taxon>Cnidaria</taxon>
        <taxon>Anthozoa</taxon>
        <taxon>Hexacorallia</taxon>
        <taxon>Scleractinia</taxon>
        <taxon>Caryophylliina</taxon>
        <taxon>Caryophylliidae</taxon>
        <taxon>Desmophyllum</taxon>
    </lineage>
</organism>
<keyword evidence="4" id="KW-1185">Reference proteome</keyword>
<feature type="transmembrane region" description="Helical" evidence="2">
    <location>
        <begin position="35"/>
        <end position="59"/>
    </location>
</feature>
<feature type="compositionally biased region" description="Polar residues" evidence="1">
    <location>
        <begin position="1"/>
        <end position="13"/>
    </location>
</feature>
<feature type="region of interest" description="Disordered" evidence="1">
    <location>
        <begin position="1"/>
        <end position="27"/>
    </location>
</feature>
<dbReference type="AlphaFoldDB" id="A0A9X0CPN7"/>
<dbReference type="EMBL" id="MU826856">
    <property type="protein sequence ID" value="KAJ7370811.1"/>
    <property type="molecule type" value="Genomic_DNA"/>
</dbReference>